<sequence>MMFHAWLSDVRLYRLLIAMQIKAQLQYKVNLAVDILTSFAVTCLEFGALLLFFIPFPTLLGWRMGEVALLASIISIGFGLAELVGAGVDNFPFTIRKGEFDRVLLRPVGAFMQVVGSDFLLRRFGRITQGLLGFVVALHFLPNLHWTLAKVVVLLLGIASGAVIFVAILLLGATLCFWTIETTELTSLLYYGGREMLSYPMSIYHSLLQRAFLFVVPIAFGSYVPTCYILERSLPFGLPLELAFAAPLVALAFALVAGAVWTFGVHHYQSTGS</sequence>
<evidence type="ECO:0000313" key="2">
    <source>
        <dbReference type="EMBL" id="GHO96746.1"/>
    </source>
</evidence>
<feature type="transmembrane region" description="Helical" evidence="1">
    <location>
        <begin position="151"/>
        <end position="180"/>
    </location>
</feature>
<feature type="transmembrane region" description="Helical" evidence="1">
    <location>
        <begin position="211"/>
        <end position="230"/>
    </location>
</feature>
<feature type="transmembrane region" description="Helical" evidence="1">
    <location>
        <begin position="68"/>
        <end position="91"/>
    </location>
</feature>
<organism evidence="2 3">
    <name type="scientific">Reticulibacter mediterranei</name>
    <dbReference type="NCBI Taxonomy" id="2778369"/>
    <lineage>
        <taxon>Bacteria</taxon>
        <taxon>Bacillati</taxon>
        <taxon>Chloroflexota</taxon>
        <taxon>Ktedonobacteria</taxon>
        <taxon>Ktedonobacterales</taxon>
        <taxon>Reticulibacteraceae</taxon>
        <taxon>Reticulibacter</taxon>
    </lineage>
</organism>
<protein>
    <submittedName>
        <fullName evidence="2">Membrane protein</fullName>
    </submittedName>
</protein>
<keyword evidence="3" id="KW-1185">Reference proteome</keyword>
<evidence type="ECO:0000256" key="1">
    <source>
        <dbReference type="SAM" id="Phobius"/>
    </source>
</evidence>
<keyword evidence="1" id="KW-0812">Transmembrane</keyword>
<dbReference type="PANTHER" id="PTHR36833:SF1">
    <property type="entry name" value="INTEGRAL MEMBRANE TRANSPORT PROTEIN"/>
    <property type="match status" value="1"/>
</dbReference>
<evidence type="ECO:0000313" key="3">
    <source>
        <dbReference type="Proteomes" id="UP000597444"/>
    </source>
</evidence>
<gene>
    <name evidence="2" type="ORF">KSF_067940</name>
</gene>
<dbReference type="PANTHER" id="PTHR36833">
    <property type="entry name" value="SLR0610 PROTEIN-RELATED"/>
    <property type="match status" value="1"/>
</dbReference>
<dbReference type="AlphaFoldDB" id="A0A8J3ILK1"/>
<reference evidence="2" key="1">
    <citation type="submission" date="2020-10" db="EMBL/GenBank/DDBJ databases">
        <title>Taxonomic study of unclassified bacteria belonging to the class Ktedonobacteria.</title>
        <authorList>
            <person name="Yabe S."/>
            <person name="Wang C.M."/>
            <person name="Zheng Y."/>
            <person name="Sakai Y."/>
            <person name="Cavaletti L."/>
            <person name="Monciardini P."/>
            <person name="Donadio S."/>
        </authorList>
    </citation>
    <scope>NUCLEOTIDE SEQUENCE</scope>
    <source>
        <strain evidence="2">ID150040</strain>
    </source>
</reference>
<name>A0A8J3ILK1_9CHLR</name>
<proteinExistence type="predicted"/>
<feature type="transmembrane region" description="Helical" evidence="1">
    <location>
        <begin position="242"/>
        <end position="263"/>
    </location>
</feature>
<comment type="caution">
    <text evidence="2">The sequence shown here is derived from an EMBL/GenBank/DDBJ whole genome shotgun (WGS) entry which is preliminary data.</text>
</comment>
<feature type="transmembrane region" description="Helical" evidence="1">
    <location>
        <begin position="31"/>
        <end position="56"/>
    </location>
</feature>
<dbReference type="InterPro" id="IPR010390">
    <property type="entry name" value="ABC-2_transporter-like"/>
</dbReference>
<feature type="transmembrane region" description="Helical" evidence="1">
    <location>
        <begin position="127"/>
        <end position="144"/>
    </location>
</feature>
<accession>A0A8J3ILK1</accession>
<dbReference type="Pfam" id="PF06182">
    <property type="entry name" value="ABC2_membrane_6"/>
    <property type="match status" value="1"/>
</dbReference>
<keyword evidence="1" id="KW-1133">Transmembrane helix</keyword>
<keyword evidence="1" id="KW-0472">Membrane</keyword>
<dbReference type="EMBL" id="BNJK01000001">
    <property type="protein sequence ID" value="GHO96746.1"/>
    <property type="molecule type" value="Genomic_DNA"/>
</dbReference>
<dbReference type="Proteomes" id="UP000597444">
    <property type="component" value="Unassembled WGS sequence"/>
</dbReference>